<dbReference type="PANTHER" id="PTHR13243">
    <property type="entry name" value="HSPC111 PROTEIN-RELATED"/>
    <property type="match status" value="1"/>
</dbReference>
<gene>
    <name evidence="7" type="ORF">M404DRAFT_122823</name>
</gene>
<dbReference type="Proteomes" id="UP000054217">
    <property type="component" value="Unassembled WGS sequence"/>
</dbReference>
<sequence>MANPRQRRKRKSGHAPISHSRRAKKMLKKMPTIRGPKALQDAWDKTKTVRQNYLAFSLQHTLNPIPSGGTEVDLRHRCPDRVKTEVHSCHEGEKDPDGLSVVKKVVPSGFGRIVRDETGVVIGVELAEDEGRGPVPDMETLEPCAADADRQVWAQGGTADDNMTSPAESGVIRRLERLSEHTEVRVRHTSQGERMFMARLAKKYGDDYEKMARDRRLNPEQKTVGQLKRAVGKAGGIAELCRE</sequence>
<dbReference type="PANTHER" id="PTHR13243:SF1">
    <property type="entry name" value="NUCLEOLAR PROTEIN 16"/>
    <property type="match status" value="1"/>
</dbReference>
<evidence type="ECO:0000256" key="1">
    <source>
        <dbReference type="ARBA" id="ARBA00002889"/>
    </source>
</evidence>
<evidence type="ECO:0000256" key="2">
    <source>
        <dbReference type="ARBA" id="ARBA00004604"/>
    </source>
</evidence>
<dbReference type="InterPro" id="IPR019002">
    <property type="entry name" value="Ribosome_biogenesis_Nop16"/>
</dbReference>
<evidence type="ECO:0000256" key="4">
    <source>
        <dbReference type="ARBA" id="ARBA00015522"/>
    </source>
</evidence>
<feature type="compositionally biased region" description="Basic residues" evidence="6">
    <location>
        <begin position="1"/>
        <end position="28"/>
    </location>
</feature>
<comment type="similarity">
    <text evidence="3">Belongs to the NOP16 family.</text>
</comment>
<dbReference type="EMBL" id="KN831946">
    <property type="protein sequence ID" value="KIO13103.1"/>
    <property type="molecule type" value="Genomic_DNA"/>
</dbReference>
<proteinExistence type="inferred from homology"/>
<dbReference type="HOGENOM" id="CLU_078857_1_0_1"/>
<organism evidence="7 8">
    <name type="scientific">Pisolithus tinctorius Marx 270</name>
    <dbReference type="NCBI Taxonomy" id="870435"/>
    <lineage>
        <taxon>Eukaryota</taxon>
        <taxon>Fungi</taxon>
        <taxon>Dikarya</taxon>
        <taxon>Basidiomycota</taxon>
        <taxon>Agaricomycotina</taxon>
        <taxon>Agaricomycetes</taxon>
        <taxon>Agaricomycetidae</taxon>
        <taxon>Boletales</taxon>
        <taxon>Sclerodermatineae</taxon>
        <taxon>Pisolithaceae</taxon>
        <taxon>Pisolithus</taxon>
    </lineage>
</organism>
<dbReference type="FunCoup" id="A0A0C3JVD6">
    <property type="interactions" value="144"/>
</dbReference>
<name>A0A0C3JVD6_PISTI</name>
<dbReference type="AlphaFoldDB" id="A0A0C3JVD6"/>
<reference evidence="8" key="2">
    <citation type="submission" date="2015-01" db="EMBL/GenBank/DDBJ databases">
        <title>Evolutionary Origins and Diversification of the Mycorrhizal Mutualists.</title>
        <authorList>
            <consortium name="DOE Joint Genome Institute"/>
            <consortium name="Mycorrhizal Genomics Consortium"/>
            <person name="Kohler A."/>
            <person name="Kuo A."/>
            <person name="Nagy L.G."/>
            <person name="Floudas D."/>
            <person name="Copeland A."/>
            <person name="Barry K.W."/>
            <person name="Cichocki N."/>
            <person name="Veneault-Fourrey C."/>
            <person name="LaButti K."/>
            <person name="Lindquist E.A."/>
            <person name="Lipzen A."/>
            <person name="Lundell T."/>
            <person name="Morin E."/>
            <person name="Murat C."/>
            <person name="Riley R."/>
            <person name="Ohm R."/>
            <person name="Sun H."/>
            <person name="Tunlid A."/>
            <person name="Henrissat B."/>
            <person name="Grigoriev I.V."/>
            <person name="Hibbett D.S."/>
            <person name="Martin F."/>
        </authorList>
    </citation>
    <scope>NUCLEOTIDE SEQUENCE [LARGE SCALE GENOMIC DNA]</scope>
    <source>
        <strain evidence="8">Marx 270</strain>
    </source>
</reference>
<accession>A0A0C3JVD6</accession>
<comment type="subcellular location">
    <subcellularLocation>
        <location evidence="2">Nucleus</location>
        <location evidence="2">Nucleolus</location>
    </subcellularLocation>
</comment>
<evidence type="ECO:0000256" key="3">
    <source>
        <dbReference type="ARBA" id="ARBA00008479"/>
    </source>
</evidence>
<dbReference type="OrthoDB" id="285729at2759"/>
<dbReference type="InParanoid" id="A0A0C3JVD6"/>
<protein>
    <recommendedName>
        <fullName evidence="4">Nucleolar protein 16</fullName>
    </recommendedName>
</protein>
<dbReference type="Pfam" id="PF09420">
    <property type="entry name" value="Nop16"/>
    <property type="match status" value="1"/>
</dbReference>
<evidence type="ECO:0000256" key="6">
    <source>
        <dbReference type="SAM" id="MobiDB-lite"/>
    </source>
</evidence>
<comment type="function">
    <text evidence="1">Involved in the biogenesis of the 60S ribosomal subunit.</text>
</comment>
<reference evidence="7 8" key="1">
    <citation type="submission" date="2014-04" db="EMBL/GenBank/DDBJ databases">
        <authorList>
            <consortium name="DOE Joint Genome Institute"/>
            <person name="Kuo A."/>
            <person name="Kohler A."/>
            <person name="Costa M.D."/>
            <person name="Nagy L.G."/>
            <person name="Floudas D."/>
            <person name="Copeland A."/>
            <person name="Barry K.W."/>
            <person name="Cichocki N."/>
            <person name="Veneault-Fourrey C."/>
            <person name="LaButti K."/>
            <person name="Lindquist E.A."/>
            <person name="Lipzen A."/>
            <person name="Lundell T."/>
            <person name="Morin E."/>
            <person name="Murat C."/>
            <person name="Sun H."/>
            <person name="Tunlid A."/>
            <person name="Henrissat B."/>
            <person name="Grigoriev I.V."/>
            <person name="Hibbett D.S."/>
            <person name="Martin F."/>
            <person name="Nordberg H.P."/>
            <person name="Cantor M.N."/>
            <person name="Hua S.X."/>
        </authorList>
    </citation>
    <scope>NUCLEOTIDE SEQUENCE [LARGE SCALE GENOMIC DNA]</scope>
    <source>
        <strain evidence="7 8">Marx 270</strain>
    </source>
</reference>
<evidence type="ECO:0000313" key="7">
    <source>
        <dbReference type="EMBL" id="KIO13103.1"/>
    </source>
</evidence>
<keyword evidence="8" id="KW-1185">Reference proteome</keyword>
<evidence type="ECO:0000313" key="8">
    <source>
        <dbReference type="Proteomes" id="UP000054217"/>
    </source>
</evidence>
<evidence type="ECO:0000256" key="5">
    <source>
        <dbReference type="ARBA" id="ARBA00023242"/>
    </source>
</evidence>
<dbReference type="STRING" id="870435.A0A0C3JVD6"/>
<feature type="region of interest" description="Disordered" evidence="6">
    <location>
        <begin position="1"/>
        <end position="31"/>
    </location>
</feature>
<dbReference type="GO" id="GO:0005730">
    <property type="term" value="C:nucleolus"/>
    <property type="evidence" value="ECO:0007669"/>
    <property type="project" value="UniProtKB-SubCell"/>
</dbReference>
<keyword evidence="5" id="KW-0539">Nucleus</keyword>
<dbReference type="GO" id="GO:0042273">
    <property type="term" value="P:ribosomal large subunit biogenesis"/>
    <property type="evidence" value="ECO:0007669"/>
    <property type="project" value="TreeGrafter"/>
</dbReference>